<dbReference type="OrthoDB" id="8548387at2"/>
<keyword evidence="2" id="KW-1185">Reference proteome</keyword>
<dbReference type="AlphaFoldDB" id="A0A5N0VN96"/>
<accession>A0A5N0VN96</accession>
<gene>
    <name evidence="1" type="ORF">FPZ12_003975</name>
</gene>
<dbReference type="Proteomes" id="UP000319769">
    <property type="component" value="Unassembled WGS sequence"/>
</dbReference>
<dbReference type="EMBL" id="VMNW02000003">
    <property type="protein sequence ID" value="KAA9166111.1"/>
    <property type="molecule type" value="Genomic_DNA"/>
</dbReference>
<sequence>MNTPIDPHAEQENSPRHRVRLPGFTADSATGLGDVVKRATSLLGIKPCGPCLARAERLNTWMVLSGPRK</sequence>
<evidence type="ECO:0000313" key="1">
    <source>
        <dbReference type="EMBL" id="KAA9166111.1"/>
    </source>
</evidence>
<dbReference type="RefSeq" id="WP_144745592.1">
    <property type="nucleotide sequence ID" value="NZ_VMNW02000003.1"/>
</dbReference>
<evidence type="ECO:0000313" key="2">
    <source>
        <dbReference type="Proteomes" id="UP000319769"/>
    </source>
</evidence>
<proteinExistence type="predicted"/>
<name>A0A5N0VN96_9PSEU</name>
<reference evidence="1" key="1">
    <citation type="submission" date="2019-09" db="EMBL/GenBank/DDBJ databases">
        <authorList>
            <person name="Teo W.F.A."/>
            <person name="Duangmal K."/>
        </authorList>
    </citation>
    <scope>NUCLEOTIDE SEQUENCE [LARGE SCALE GENOMIC DNA]</scope>
    <source>
        <strain evidence="1">K81G1</strain>
    </source>
</reference>
<organism evidence="1 2">
    <name type="scientific">Amycolatopsis acidicola</name>
    <dbReference type="NCBI Taxonomy" id="2596893"/>
    <lineage>
        <taxon>Bacteria</taxon>
        <taxon>Bacillati</taxon>
        <taxon>Actinomycetota</taxon>
        <taxon>Actinomycetes</taxon>
        <taxon>Pseudonocardiales</taxon>
        <taxon>Pseudonocardiaceae</taxon>
        <taxon>Amycolatopsis</taxon>
    </lineage>
</organism>
<protein>
    <submittedName>
        <fullName evidence="1">Uncharacterized protein</fullName>
    </submittedName>
</protein>
<comment type="caution">
    <text evidence="1">The sequence shown here is derived from an EMBL/GenBank/DDBJ whole genome shotgun (WGS) entry which is preliminary data.</text>
</comment>